<protein>
    <submittedName>
        <fullName evidence="10">Uncharacterized protein</fullName>
    </submittedName>
</protein>
<dbReference type="GO" id="GO:0016787">
    <property type="term" value="F:hydrolase activity"/>
    <property type="evidence" value="ECO:0007669"/>
    <property type="project" value="UniProtKB-KW"/>
</dbReference>
<evidence type="ECO:0000313" key="10">
    <source>
        <dbReference type="EMBL" id="KAF2726768.1"/>
    </source>
</evidence>
<dbReference type="PROSITE" id="PS50089">
    <property type="entry name" value="ZF_RING_2"/>
    <property type="match status" value="1"/>
</dbReference>
<dbReference type="CDD" id="cd18008">
    <property type="entry name" value="DEXDc_SHPRH-like"/>
    <property type="match status" value="1"/>
</dbReference>
<evidence type="ECO:0000259" key="7">
    <source>
        <dbReference type="PROSITE" id="PS50089"/>
    </source>
</evidence>
<dbReference type="PROSITE" id="PS51192">
    <property type="entry name" value="HELICASE_ATP_BIND_1"/>
    <property type="match status" value="1"/>
</dbReference>
<comment type="caution">
    <text evidence="10">The sequence shown here is derived from an EMBL/GenBank/DDBJ whole genome shotgun (WGS) entry which is preliminary data.</text>
</comment>
<dbReference type="InterPro" id="IPR050628">
    <property type="entry name" value="SNF2_RAD54_helicase_TF"/>
</dbReference>
<evidence type="ECO:0000256" key="2">
    <source>
        <dbReference type="ARBA" id="ARBA00022741"/>
    </source>
</evidence>
<dbReference type="EMBL" id="ML996393">
    <property type="protein sequence ID" value="KAF2726768.1"/>
    <property type="molecule type" value="Genomic_DNA"/>
</dbReference>
<dbReference type="GO" id="GO:0004386">
    <property type="term" value="F:helicase activity"/>
    <property type="evidence" value="ECO:0007669"/>
    <property type="project" value="UniProtKB-KW"/>
</dbReference>
<evidence type="ECO:0000256" key="6">
    <source>
        <dbReference type="PROSITE-ProRule" id="PRU00175"/>
    </source>
</evidence>
<dbReference type="SMART" id="SM00490">
    <property type="entry name" value="HELICc"/>
    <property type="match status" value="1"/>
</dbReference>
<dbReference type="GO" id="GO:0005524">
    <property type="term" value="F:ATP binding"/>
    <property type="evidence" value="ECO:0007669"/>
    <property type="project" value="UniProtKB-KW"/>
</dbReference>
<dbReference type="InterPro" id="IPR049730">
    <property type="entry name" value="SNF2/RAD54-like_C"/>
</dbReference>
<dbReference type="InterPro" id="IPR001841">
    <property type="entry name" value="Znf_RING"/>
</dbReference>
<dbReference type="PANTHER" id="PTHR45626">
    <property type="entry name" value="TRANSCRIPTION TERMINATION FACTOR 2-RELATED"/>
    <property type="match status" value="1"/>
</dbReference>
<evidence type="ECO:0000256" key="4">
    <source>
        <dbReference type="ARBA" id="ARBA00022806"/>
    </source>
</evidence>
<proteinExistence type="inferred from homology"/>
<dbReference type="GO" id="GO:0008270">
    <property type="term" value="F:zinc ion binding"/>
    <property type="evidence" value="ECO:0007669"/>
    <property type="project" value="UniProtKB-KW"/>
</dbReference>
<dbReference type="Pfam" id="PF00271">
    <property type="entry name" value="Helicase_C"/>
    <property type="match status" value="1"/>
</dbReference>
<sequence length="794" mass="88232">MVLSSTRLPSQEAPIFTRLKLSFAEDRCDVLAPSEQVAAVLNMKSFRSLVGLQIAHLIRFEGSVNSQSWLQAVDLSNASADSRYSSIDVLVFGYRFEADVVAANLAASGFFLQDPDHIPPGFCYENPQCLDLPAISFGDFSIIEAPAVQEGLPEDDLALTQTDDFLLDFDRILDVFACQDGLVQASAVPQISTALLSHQKEGLDFILQRETNSTLSSRTLWEQRQTENGLSLFQHVITGAKSPTVKDCAGGIVADEMGLGKSLTMLSAIAGSLDRGFAYARAMTNVGSTGQGVIAAKSTLVLVPSALLMDSWIEEINRHITPGALSHYKFHGQSRKIDYPLLLQYDVILTTYGTVAADFARNRSLLHLVHWYRIVLDEAVSALQSHVRWCLTGTPIQNELDDLGSLIRFLKLPLLEDAAQFKRHITMPIQQKKANRGSDYTNLRALLSSVCLRRTKAVLPITQSTTYTYWLDFTMEEREKYSRIERVCKEALDLAVSGHKVKEAHQNVLEILLQLRLFCNNGSVYDEECTPSSPKSMDPGEAFSLLQQSDQATCYYCSCDIMSIAGSDNHDSAVLTRCRRAICSDCIPLWRSETGKREQCPICRSTHSQESAVAERNEDVLSPNKCPSKLLALCRDIETHKDEGKSVVFSFWKKSLDIAGNLLKAQNIPFLRVDGSLLFSKRKTALTQFQERSDVPVLLMTLGTGAVGLNSLSVANRIHILEPQWNPSVESQAIGRVVRLGQERPVTIVRYIMNKTVEKSVQNRQFRKLQLTYGGFASGKSNITKQKVEKLRVC</sequence>
<dbReference type="InterPro" id="IPR014001">
    <property type="entry name" value="Helicase_ATP-bd"/>
</dbReference>
<evidence type="ECO:0000259" key="9">
    <source>
        <dbReference type="PROSITE" id="PS51194"/>
    </source>
</evidence>
<dbReference type="InterPro" id="IPR027417">
    <property type="entry name" value="P-loop_NTPase"/>
</dbReference>
<dbReference type="InterPro" id="IPR001650">
    <property type="entry name" value="Helicase_C-like"/>
</dbReference>
<keyword evidence="3" id="KW-0378">Hydrolase</keyword>
<dbReference type="InterPro" id="IPR038718">
    <property type="entry name" value="SNF2-like_sf"/>
</dbReference>
<dbReference type="CDD" id="cd18793">
    <property type="entry name" value="SF2_C_SNF"/>
    <property type="match status" value="1"/>
</dbReference>
<feature type="domain" description="Helicase C-terminal" evidence="9">
    <location>
        <begin position="632"/>
        <end position="792"/>
    </location>
</feature>
<reference evidence="10" key="1">
    <citation type="journal article" date="2020" name="Stud. Mycol.">
        <title>101 Dothideomycetes genomes: a test case for predicting lifestyles and emergence of pathogens.</title>
        <authorList>
            <person name="Haridas S."/>
            <person name="Albert R."/>
            <person name="Binder M."/>
            <person name="Bloem J."/>
            <person name="Labutti K."/>
            <person name="Salamov A."/>
            <person name="Andreopoulos B."/>
            <person name="Baker S."/>
            <person name="Barry K."/>
            <person name="Bills G."/>
            <person name="Bluhm B."/>
            <person name="Cannon C."/>
            <person name="Castanera R."/>
            <person name="Culley D."/>
            <person name="Daum C."/>
            <person name="Ezra D."/>
            <person name="Gonzalez J."/>
            <person name="Henrissat B."/>
            <person name="Kuo A."/>
            <person name="Liang C."/>
            <person name="Lipzen A."/>
            <person name="Lutzoni F."/>
            <person name="Magnuson J."/>
            <person name="Mondo S."/>
            <person name="Nolan M."/>
            <person name="Ohm R."/>
            <person name="Pangilinan J."/>
            <person name="Park H.-J."/>
            <person name="Ramirez L."/>
            <person name="Alfaro M."/>
            <person name="Sun H."/>
            <person name="Tritt A."/>
            <person name="Yoshinaga Y."/>
            <person name="Zwiers L.-H."/>
            <person name="Turgeon B."/>
            <person name="Goodwin S."/>
            <person name="Spatafora J."/>
            <person name="Crous P."/>
            <person name="Grigoriev I."/>
        </authorList>
    </citation>
    <scope>NUCLEOTIDE SEQUENCE</scope>
    <source>
        <strain evidence="10">CBS 125425</strain>
    </source>
</reference>
<feature type="domain" description="RING-type" evidence="7">
    <location>
        <begin position="554"/>
        <end position="604"/>
    </location>
</feature>
<evidence type="ECO:0000313" key="11">
    <source>
        <dbReference type="Proteomes" id="UP000799444"/>
    </source>
</evidence>
<gene>
    <name evidence="10" type="ORF">EJ04DRAFT_539274</name>
</gene>
<keyword evidence="11" id="KW-1185">Reference proteome</keyword>
<comment type="similarity">
    <text evidence="1">Belongs to the SNF2/RAD54 helicase family.</text>
</comment>
<keyword evidence="6" id="KW-0863">Zinc-finger</keyword>
<dbReference type="GO" id="GO:0008094">
    <property type="term" value="F:ATP-dependent activity, acting on DNA"/>
    <property type="evidence" value="ECO:0007669"/>
    <property type="project" value="TreeGrafter"/>
</dbReference>
<keyword evidence="2" id="KW-0547">Nucleotide-binding</keyword>
<dbReference type="InterPro" id="IPR013083">
    <property type="entry name" value="Znf_RING/FYVE/PHD"/>
</dbReference>
<keyword evidence="4" id="KW-0347">Helicase</keyword>
<dbReference type="Proteomes" id="UP000799444">
    <property type="component" value="Unassembled WGS sequence"/>
</dbReference>
<keyword evidence="6" id="KW-0862">Zinc</keyword>
<evidence type="ECO:0000256" key="5">
    <source>
        <dbReference type="ARBA" id="ARBA00022840"/>
    </source>
</evidence>
<keyword evidence="6" id="KW-0479">Metal-binding</keyword>
<dbReference type="SMART" id="SM00487">
    <property type="entry name" value="DEXDc"/>
    <property type="match status" value="1"/>
</dbReference>
<dbReference type="InterPro" id="IPR000330">
    <property type="entry name" value="SNF2_N"/>
</dbReference>
<dbReference type="GO" id="GO:0005634">
    <property type="term" value="C:nucleus"/>
    <property type="evidence" value="ECO:0007669"/>
    <property type="project" value="TreeGrafter"/>
</dbReference>
<dbReference type="OrthoDB" id="448448at2759"/>
<accession>A0A9P4QGC4</accession>
<organism evidence="10 11">
    <name type="scientific">Polyplosphaeria fusca</name>
    <dbReference type="NCBI Taxonomy" id="682080"/>
    <lineage>
        <taxon>Eukaryota</taxon>
        <taxon>Fungi</taxon>
        <taxon>Dikarya</taxon>
        <taxon>Ascomycota</taxon>
        <taxon>Pezizomycotina</taxon>
        <taxon>Dothideomycetes</taxon>
        <taxon>Pleosporomycetidae</taxon>
        <taxon>Pleosporales</taxon>
        <taxon>Tetraplosphaeriaceae</taxon>
        <taxon>Polyplosphaeria</taxon>
    </lineage>
</organism>
<evidence type="ECO:0000256" key="3">
    <source>
        <dbReference type="ARBA" id="ARBA00022801"/>
    </source>
</evidence>
<dbReference type="Gene3D" id="3.40.50.10810">
    <property type="entry name" value="Tandem AAA-ATPase domain"/>
    <property type="match status" value="1"/>
</dbReference>
<feature type="domain" description="Helicase ATP-binding" evidence="8">
    <location>
        <begin position="242"/>
        <end position="413"/>
    </location>
</feature>
<dbReference type="Pfam" id="PF00176">
    <property type="entry name" value="SNF2-rel_dom"/>
    <property type="match status" value="1"/>
</dbReference>
<dbReference type="PANTHER" id="PTHR45626:SF52">
    <property type="entry name" value="SINGLE-STRANDED DNA-DEPENDENT ATPASE (EUROFUNG)"/>
    <property type="match status" value="1"/>
</dbReference>
<dbReference type="Gene3D" id="3.40.50.300">
    <property type="entry name" value="P-loop containing nucleotide triphosphate hydrolases"/>
    <property type="match status" value="1"/>
</dbReference>
<keyword evidence="5" id="KW-0067">ATP-binding</keyword>
<dbReference type="AlphaFoldDB" id="A0A9P4QGC4"/>
<dbReference type="Gene3D" id="3.30.40.10">
    <property type="entry name" value="Zinc/RING finger domain, C3HC4 (zinc finger)"/>
    <property type="match status" value="1"/>
</dbReference>
<dbReference type="PROSITE" id="PS51194">
    <property type="entry name" value="HELICASE_CTER"/>
    <property type="match status" value="1"/>
</dbReference>
<dbReference type="SUPFAM" id="SSF52540">
    <property type="entry name" value="P-loop containing nucleoside triphosphate hydrolases"/>
    <property type="match status" value="2"/>
</dbReference>
<evidence type="ECO:0000259" key="8">
    <source>
        <dbReference type="PROSITE" id="PS51192"/>
    </source>
</evidence>
<dbReference type="GO" id="GO:0006281">
    <property type="term" value="P:DNA repair"/>
    <property type="evidence" value="ECO:0007669"/>
    <property type="project" value="TreeGrafter"/>
</dbReference>
<dbReference type="SUPFAM" id="SSF57850">
    <property type="entry name" value="RING/U-box"/>
    <property type="match status" value="1"/>
</dbReference>
<evidence type="ECO:0000256" key="1">
    <source>
        <dbReference type="ARBA" id="ARBA00007025"/>
    </source>
</evidence>
<name>A0A9P4QGC4_9PLEO</name>